<dbReference type="RefSeq" id="WP_244501505.1">
    <property type="nucleotide sequence ID" value="NZ_FOCF01000004.1"/>
</dbReference>
<organism evidence="9 10">
    <name type="scientific">Sphingomonas gellani</name>
    <dbReference type="NCBI Taxonomy" id="1166340"/>
    <lineage>
        <taxon>Bacteria</taxon>
        <taxon>Pseudomonadati</taxon>
        <taxon>Pseudomonadota</taxon>
        <taxon>Alphaproteobacteria</taxon>
        <taxon>Sphingomonadales</taxon>
        <taxon>Sphingomonadaceae</taxon>
        <taxon>Sphingomonas</taxon>
    </lineage>
</organism>
<evidence type="ECO:0000256" key="2">
    <source>
        <dbReference type="ARBA" id="ARBA00022801"/>
    </source>
</evidence>
<dbReference type="Gene3D" id="2.115.10.20">
    <property type="entry name" value="Glycosyl hydrolase domain, family 43"/>
    <property type="match status" value="1"/>
</dbReference>
<keyword evidence="7" id="KW-0732">Signal</keyword>
<keyword evidence="2 6" id="KW-0378">Hydrolase</keyword>
<dbReference type="EMBL" id="FOCF01000004">
    <property type="protein sequence ID" value="SEN07023.1"/>
    <property type="molecule type" value="Genomic_DNA"/>
</dbReference>
<dbReference type="SUPFAM" id="SSF49899">
    <property type="entry name" value="Concanavalin A-like lectins/glucanases"/>
    <property type="match status" value="1"/>
</dbReference>
<keyword evidence="10" id="KW-1185">Reference proteome</keyword>
<sequence length="523" mass="57791">MKGALAAAAAILLPAAIAGAQVWRSDQGDGTFRNPVLFADYPDPDIIRVGGDYYFASTTFANTPGITILHSRDLVNWRIVSHLVDRLDGLPQYDLSGGTAYRKGLFASSLRYHAGTFYLANTPVGQKTRIWYARDVRGPWRYHELEREAFDPGLFIEPDGRAYLATASTADGTITLLTLDAALAHVTDARRIHYIKGAEGSKIVRRGTYYYLFNALPPRLALSVSRSRSLFGPWETRDQIDDRTGGHQGALVDLPDGRWFGFVMEDSGPVGRMTNISPVFWRDDWPVWGTPDAPGRVPRRATKPIAGFPFQEPASSDAFSRPTLGLQWQWNHNPDATRWSLAERPGWLRLEPTVATGFWSARNTLTQKGQGPASRGEVKLDIGHVAPGDRCGFGTLGQVSANLTVQRDSGGTASLVMEVTQDTEQGPRTTLRDTVTLPRGTALWLRTDMDFTTDRGRVSYSMDGRRWTGVGGDFPLAFAWRTGTFQGEQFALFCYAPTSSRGWLDVDRFTLSALPPGAPDRVR</sequence>
<reference evidence="10" key="1">
    <citation type="submission" date="2016-10" db="EMBL/GenBank/DDBJ databases">
        <authorList>
            <person name="Varghese N."/>
            <person name="Submissions S."/>
        </authorList>
    </citation>
    <scope>NUCLEOTIDE SEQUENCE [LARGE SCALE GENOMIC DNA]</scope>
    <source>
        <strain evidence="10">S6-262</strain>
    </source>
</reference>
<dbReference type="SUPFAM" id="SSF75005">
    <property type="entry name" value="Arabinanase/levansucrase/invertase"/>
    <property type="match status" value="1"/>
</dbReference>
<evidence type="ECO:0000256" key="7">
    <source>
        <dbReference type="SAM" id="SignalP"/>
    </source>
</evidence>
<dbReference type="STRING" id="1166340.SAMN05192583_1939"/>
<evidence type="ECO:0000313" key="10">
    <source>
        <dbReference type="Proteomes" id="UP000199206"/>
    </source>
</evidence>
<dbReference type="CDD" id="cd09001">
    <property type="entry name" value="GH43_FsAxh1-like"/>
    <property type="match status" value="1"/>
</dbReference>
<dbReference type="Pfam" id="PF17851">
    <property type="entry name" value="GH43_C2"/>
    <property type="match status" value="1"/>
</dbReference>
<dbReference type="GO" id="GO:0004553">
    <property type="term" value="F:hydrolase activity, hydrolyzing O-glycosyl compounds"/>
    <property type="evidence" value="ECO:0007669"/>
    <property type="project" value="InterPro"/>
</dbReference>
<dbReference type="InterPro" id="IPR006710">
    <property type="entry name" value="Glyco_hydro_43"/>
</dbReference>
<evidence type="ECO:0000256" key="5">
    <source>
        <dbReference type="PIRSR" id="PIRSR606710-2"/>
    </source>
</evidence>
<dbReference type="GO" id="GO:0005975">
    <property type="term" value="P:carbohydrate metabolic process"/>
    <property type="evidence" value="ECO:0007669"/>
    <property type="project" value="InterPro"/>
</dbReference>
<keyword evidence="3 6" id="KW-0326">Glycosidase</keyword>
<evidence type="ECO:0000256" key="1">
    <source>
        <dbReference type="ARBA" id="ARBA00009865"/>
    </source>
</evidence>
<gene>
    <name evidence="9" type="ORF">SAMN05192583_1939</name>
</gene>
<accession>A0A1H8DIH5</accession>
<feature type="signal peptide" evidence="7">
    <location>
        <begin position="1"/>
        <end position="20"/>
    </location>
</feature>
<feature type="active site" description="Proton acceptor" evidence="4">
    <location>
        <position position="43"/>
    </location>
</feature>
<dbReference type="AlphaFoldDB" id="A0A1H8DIH5"/>
<dbReference type="PANTHER" id="PTHR42812:SF12">
    <property type="entry name" value="BETA-XYLOSIDASE-RELATED"/>
    <property type="match status" value="1"/>
</dbReference>
<proteinExistence type="inferred from homology"/>
<dbReference type="Pfam" id="PF04616">
    <property type="entry name" value="Glyco_hydro_43"/>
    <property type="match status" value="1"/>
</dbReference>
<protein>
    <submittedName>
        <fullName evidence="9">Beta-xylosidase</fullName>
    </submittedName>
</protein>
<feature type="site" description="Important for catalytic activity, responsible for pKa modulation of the active site Glu and correct orientation of both the proton donor and substrate" evidence="5">
    <location>
        <position position="151"/>
    </location>
</feature>
<dbReference type="PANTHER" id="PTHR42812">
    <property type="entry name" value="BETA-XYLOSIDASE"/>
    <property type="match status" value="1"/>
</dbReference>
<dbReference type="InterPro" id="IPR051795">
    <property type="entry name" value="Glycosyl_Hydrlase_43"/>
</dbReference>
<feature type="domain" description="Beta-xylosidase C-terminal Concanavalin A-like" evidence="8">
    <location>
        <begin position="316"/>
        <end position="510"/>
    </location>
</feature>
<evidence type="ECO:0000259" key="8">
    <source>
        <dbReference type="Pfam" id="PF17851"/>
    </source>
</evidence>
<feature type="chain" id="PRO_5011599614" evidence="7">
    <location>
        <begin position="21"/>
        <end position="523"/>
    </location>
</feature>
<evidence type="ECO:0000256" key="3">
    <source>
        <dbReference type="ARBA" id="ARBA00023295"/>
    </source>
</evidence>
<evidence type="ECO:0000313" key="9">
    <source>
        <dbReference type="EMBL" id="SEN07023.1"/>
    </source>
</evidence>
<dbReference type="Proteomes" id="UP000199206">
    <property type="component" value="Unassembled WGS sequence"/>
</dbReference>
<dbReference type="InterPro" id="IPR041542">
    <property type="entry name" value="GH43_C2"/>
</dbReference>
<feature type="active site" description="Proton donor" evidence="4">
    <location>
        <position position="199"/>
    </location>
</feature>
<evidence type="ECO:0000256" key="6">
    <source>
        <dbReference type="RuleBase" id="RU361187"/>
    </source>
</evidence>
<evidence type="ECO:0000256" key="4">
    <source>
        <dbReference type="PIRSR" id="PIRSR606710-1"/>
    </source>
</evidence>
<dbReference type="InterPro" id="IPR013320">
    <property type="entry name" value="ConA-like_dom_sf"/>
</dbReference>
<comment type="similarity">
    <text evidence="1 6">Belongs to the glycosyl hydrolase 43 family.</text>
</comment>
<dbReference type="Gene3D" id="2.60.120.200">
    <property type="match status" value="1"/>
</dbReference>
<dbReference type="InterPro" id="IPR023296">
    <property type="entry name" value="Glyco_hydro_beta-prop_sf"/>
</dbReference>
<name>A0A1H8DIH5_9SPHN</name>